<dbReference type="Gene3D" id="3.90.1640.30">
    <property type="match status" value="1"/>
</dbReference>
<evidence type="ECO:0000313" key="8">
    <source>
        <dbReference type="Proteomes" id="UP000230941"/>
    </source>
</evidence>
<dbReference type="NCBIfam" id="TIGR00644">
    <property type="entry name" value="recJ"/>
    <property type="match status" value="1"/>
</dbReference>
<dbReference type="GO" id="GO:0008409">
    <property type="term" value="F:5'-3' exonuclease activity"/>
    <property type="evidence" value="ECO:0007669"/>
    <property type="project" value="InterPro"/>
</dbReference>
<dbReference type="PANTHER" id="PTHR30255">
    <property type="entry name" value="SINGLE-STRANDED-DNA-SPECIFIC EXONUCLEASE RECJ"/>
    <property type="match status" value="1"/>
</dbReference>
<keyword evidence="2" id="KW-0540">Nuclease</keyword>
<dbReference type="SUPFAM" id="SSF64182">
    <property type="entry name" value="DHH phosphoesterases"/>
    <property type="match status" value="1"/>
</dbReference>
<reference evidence="8" key="1">
    <citation type="submission" date="2017-09" db="EMBL/GenBank/DDBJ databases">
        <title>Depth-based differentiation of microbial function through sediment-hosted aquifers and enrichment of novel symbionts in the deep terrestrial subsurface.</title>
        <authorList>
            <person name="Probst A.J."/>
            <person name="Ladd B."/>
            <person name="Jarett J.K."/>
            <person name="Geller-Mcgrath D.E."/>
            <person name="Sieber C.M.K."/>
            <person name="Emerson J.B."/>
            <person name="Anantharaman K."/>
            <person name="Thomas B.C."/>
            <person name="Malmstrom R."/>
            <person name="Stieglmeier M."/>
            <person name="Klingl A."/>
            <person name="Woyke T."/>
            <person name="Ryan C.M."/>
            <person name="Banfield J.F."/>
        </authorList>
    </citation>
    <scope>NUCLEOTIDE SEQUENCE [LARGE SCALE GENOMIC DNA]</scope>
</reference>
<dbReference type="Proteomes" id="UP000230941">
    <property type="component" value="Unassembled WGS sequence"/>
</dbReference>
<dbReference type="GO" id="GO:0006310">
    <property type="term" value="P:DNA recombination"/>
    <property type="evidence" value="ECO:0007669"/>
    <property type="project" value="InterPro"/>
</dbReference>
<protein>
    <submittedName>
        <fullName evidence="7">Single-stranded-DNA-specific exonuclease RecJ</fullName>
    </submittedName>
</protein>
<feature type="domain" description="RecJ OB" evidence="6">
    <location>
        <begin position="468"/>
        <end position="580"/>
    </location>
</feature>
<dbReference type="InterPro" id="IPR051673">
    <property type="entry name" value="SSDNA_exonuclease_RecJ"/>
</dbReference>
<dbReference type="InterPro" id="IPR004610">
    <property type="entry name" value="RecJ"/>
</dbReference>
<organism evidence="7 8">
    <name type="scientific">Candidatus Portnoybacteria bacterium CG_4_9_14_3_um_filter_43_11</name>
    <dbReference type="NCBI Taxonomy" id="1974805"/>
    <lineage>
        <taxon>Bacteria</taxon>
        <taxon>Candidatus Portnoyibacteriota</taxon>
    </lineage>
</organism>
<dbReference type="AlphaFoldDB" id="A0A2M7YLZ8"/>
<comment type="caution">
    <text evidence="7">The sequence shown here is derived from an EMBL/GenBank/DDBJ whole genome shotgun (WGS) entry which is preliminary data.</text>
</comment>
<evidence type="ECO:0000256" key="4">
    <source>
        <dbReference type="ARBA" id="ARBA00022839"/>
    </source>
</evidence>
<dbReference type="Gene3D" id="2.40.50.460">
    <property type="match status" value="1"/>
</dbReference>
<dbReference type="EMBL" id="PFWG01000022">
    <property type="protein sequence ID" value="PJA64008.1"/>
    <property type="molecule type" value="Genomic_DNA"/>
</dbReference>
<gene>
    <name evidence="7" type="primary">recJ</name>
    <name evidence="7" type="ORF">CO160_00880</name>
</gene>
<proteinExistence type="inferred from homology"/>
<dbReference type="Pfam" id="PF17768">
    <property type="entry name" value="RecJ_OB"/>
    <property type="match status" value="1"/>
</dbReference>
<dbReference type="Pfam" id="PF01368">
    <property type="entry name" value="DHH"/>
    <property type="match status" value="1"/>
</dbReference>
<evidence type="ECO:0000313" key="7">
    <source>
        <dbReference type="EMBL" id="PJA64008.1"/>
    </source>
</evidence>
<comment type="similarity">
    <text evidence="1">Belongs to the RecJ family.</text>
</comment>
<evidence type="ECO:0000259" key="5">
    <source>
        <dbReference type="Pfam" id="PF01368"/>
    </source>
</evidence>
<feature type="domain" description="DDH" evidence="5">
    <location>
        <begin position="76"/>
        <end position="226"/>
    </location>
</feature>
<evidence type="ECO:0000256" key="2">
    <source>
        <dbReference type="ARBA" id="ARBA00022722"/>
    </source>
</evidence>
<evidence type="ECO:0000259" key="6">
    <source>
        <dbReference type="Pfam" id="PF17768"/>
    </source>
</evidence>
<accession>A0A2M7YLZ8</accession>
<keyword evidence="4 7" id="KW-0269">Exonuclease</keyword>
<keyword evidence="3" id="KW-0378">Hydrolase</keyword>
<dbReference type="GO" id="GO:0006281">
    <property type="term" value="P:DNA repair"/>
    <property type="evidence" value="ECO:0007669"/>
    <property type="project" value="InterPro"/>
</dbReference>
<evidence type="ECO:0000256" key="1">
    <source>
        <dbReference type="ARBA" id="ARBA00005915"/>
    </source>
</evidence>
<dbReference type="InterPro" id="IPR038763">
    <property type="entry name" value="DHH_sf"/>
</dbReference>
<dbReference type="PANTHER" id="PTHR30255:SF2">
    <property type="entry name" value="SINGLE-STRANDED-DNA-SPECIFIC EXONUCLEASE RECJ"/>
    <property type="match status" value="1"/>
</dbReference>
<sequence>MKWKIKEKAPDDFLKRFPEFTPLVAQLLYNRGLISQKQIDEFFNPDYSQDFHDPYLLKGMKKAVNRIRQALKKGEKITIYGDFDADGVCATTILFSTLKELGAKNLDAYIPDREKESHGLNEKAIRELRARGTKLIIVVDCGSTDFNEVDLAKSLGIDMVITDHHTLAEKLPRALAVINPLQKGDKYPFKDLSGAGVAFKLASALLSAHGEEFFQKWLLDLVALATVVDVMPIVGENRTLVKYGLGVLAQTRRVGLRELMRIGGVEPKIIQASFNGEPPATNLNVATLGFVLGPRLNVASRMDHANTAFHLLIARDRKEAKSLAKLLNEKNTERQNLTAAIMKEVERRIEGNPEKKNSKLIFESSPDWPVGLVGLAASKAVDKYCRPTMIGCEMDDLIHVSCRSIPEFDLMEAIRIAASENLLDDYGGHKGGAGFRAKKENLEKIKKIFADIAGEKLKEEDLAPTLDIDAELSLDALAFYSYDEIQKFAPFGKGNPEPKFLIRGLEVRNLKAVGTSGSHLKMELVCFDERCRLAKSFQAIAFGSGHLDGILDKGSLVDVVFEFILNEWNGTRNLEMKVVDLKLAKLYQKISQ</sequence>
<dbReference type="InterPro" id="IPR001667">
    <property type="entry name" value="DDH_dom"/>
</dbReference>
<evidence type="ECO:0000256" key="3">
    <source>
        <dbReference type="ARBA" id="ARBA00022801"/>
    </source>
</evidence>
<name>A0A2M7YLZ8_9BACT</name>
<dbReference type="InterPro" id="IPR041122">
    <property type="entry name" value="RecJ_OB"/>
</dbReference>